<evidence type="ECO:0000256" key="8">
    <source>
        <dbReference type="ARBA" id="ARBA00023136"/>
    </source>
</evidence>
<comment type="similarity">
    <text evidence="2">Belongs to the ABC transporter superfamily.</text>
</comment>
<reference evidence="10" key="1">
    <citation type="journal article" date="2020" name="mSystems">
        <title>Genome- and Community-Level Interaction Insights into Carbon Utilization and Element Cycling Functions of Hydrothermarchaeota in Hydrothermal Sediment.</title>
        <authorList>
            <person name="Zhou Z."/>
            <person name="Liu Y."/>
            <person name="Xu W."/>
            <person name="Pan J."/>
            <person name="Luo Z.H."/>
            <person name="Li M."/>
        </authorList>
    </citation>
    <scope>NUCLEOTIDE SEQUENCE [LARGE SCALE GENOMIC DNA]</scope>
    <source>
        <strain evidence="10">SpSt-70</strain>
    </source>
</reference>
<dbReference type="PANTHER" id="PTHR43553:SF27">
    <property type="entry name" value="ENERGY-COUPLING FACTOR TRANSPORTER ATP-BINDING PROTEIN ECFA2"/>
    <property type="match status" value="1"/>
</dbReference>
<dbReference type="Pfam" id="PF00005">
    <property type="entry name" value="ABC_tran"/>
    <property type="match status" value="1"/>
</dbReference>
<keyword evidence="4" id="KW-1003">Cell membrane</keyword>
<comment type="subcellular location">
    <subcellularLocation>
        <location evidence="1">Cell membrane</location>
        <topology evidence="1">Peripheral membrane protein</topology>
    </subcellularLocation>
</comment>
<organism evidence="10">
    <name type="scientific">Dictyoglomus thermophilum</name>
    <dbReference type="NCBI Taxonomy" id="14"/>
    <lineage>
        <taxon>Bacteria</taxon>
        <taxon>Pseudomonadati</taxon>
        <taxon>Dictyoglomota</taxon>
        <taxon>Dictyoglomia</taxon>
        <taxon>Dictyoglomales</taxon>
        <taxon>Dictyoglomaceae</taxon>
        <taxon>Dictyoglomus</taxon>
    </lineage>
</organism>
<evidence type="ECO:0000313" key="10">
    <source>
        <dbReference type="EMBL" id="HGK24491.1"/>
    </source>
</evidence>
<dbReference type="PROSITE" id="PS50893">
    <property type="entry name" value="ABC_TRANSPORTER_2"/>
    <property type="match status" value="1"/>
</dbReference>
<evidence type="ECO:0000256" key="5">
    <source>
        <dbReference type="ARBA" id="ARBA00022741"/>
    </source>
</evidence>
<dbReference type="InterPro" id="IPR003439">
    <property type="entry name" value="ABC_transporter-like_ATP-bd"/>
</dbReference>
<dbReference type="AlphaFoldDB" id="A0A7V3ZK57"/>
<dbReference type="GO" id="GO:0043190">
    <property type="term" value="C:ATP-binding cassette (ABC) transporter complex"/>
    <property type="evidence" value="ECO:0007669"/>
    <property type="project" value="TreeGrafter"/>
</dbReference>
<comment type="caution">
    <text evidence="10">The sequence shown here is derived from an EMBL/GenBank/DDBJ whole genome shotgun (WGS) entry which is preliminary data.</text>
</comment>
<name>A0A7V3ZK57_DICTH</name>
<evidence type="ECO:0000256" key="1">
    <source>
        <dbReference type="ARBA" id="ARBA00004202"/>
    </source>
</evidence>
<gene>
    <name evidence="10" type="ORF">ENU78_08750</name>
</gene>
<keyword evidence="3" id="KW-0813">Transport</keyword>
<dbReference type="GO" id="GO:0016887">
    <property type="term" value="F:ATP hydrolysis activity"/>
    <property type="evidence" value="ECO:0007669"/>
    <property type="project" value="InterPro"/>
</dbReference>
<dbReference type="InterPro" id="IPR050095">
    <property type="entry name" value="ECF_ABC_transporter_ATP-bd"/>
</dbReference>
<dbReference type="InterPro" id="IPR027417">
    <property type="entry name" value="P-loop_NTPase"/>
</dbReference>
<dbReference type="EMBL" id="DTDV01000022">
    <property type="protein sequence ID" value="HGK24491.1"/>
    <property type="molecule type" value="Genomic_DNA"/>
</dbReference>
<proteinExistence type="inferred from homology"/>
<evidence type="ECO:0000256" key="3">
    <source>
        <dbReference type="ARBA" id="ARBA00022448"/>
    </source>
</evidence>
<dbReference type="PANTHER" id="PTHR43553">
    <property type="entry name" value="HEAVY METAL TRANSPORTER"/>
    <property type="match status" value="1"/>
</dbReference>
<dbReference type="InterPro" id="IPR015856">
    <property type="entry name" value="ABC_transpr_CbiO/EcfA_su"/>
</dbReference>
<evidence type="ECO:0000256" key="4">
    <source>
        <dbReference type="ARBA" id="ARBA00022475"/>
    </source>
</evidence>
<keyword evidence="8" id="KW-0472">Membrane</keyword>
<dbReference type="OMA" id="RCWIAMA"/>
<keyword evidence="7" id="KW-1278">Translocase</keyword>
<evidence type="ECO:0000256" key="7">
    <source>
        <dbReference type="ARBA" id="ARBA00022967"/>
    </source>
</evidence>
<accession>A0A7V3ZK57</accession>
<dbReference type="CDD" id="cd03225">
    <property type="entry name" value="ABC_cobalt_CbiO_domain1"/>
    <property type="match status" value="1"/>
</dbReference>
<feature type="domain" description="ABC transporter" evidence="9">
    <location>
        <begin position="8"/>
        <end position="247"/>
    </location>
</feature>
<dbReference type="SUPFAM" id="SSF52540">
    <property type="entry name" value="P-loop containing nucleoside triphosphate hydrolases"/>
    <property type="match status" value="1"/>
</dbReference>
<dbReference type="SMART" id="SM00382">
    <property type="entry name" value="AAA"/>
    <property type="match status" value="1"/>
</dbReference>
<keyword evidence="5" id="KW-0547">Nucleotide-binding</keyword>
<evidence type="ECO:0000256" key="6">
    <source>
        <dbReference type="ARBA" id="ARBA00022840"/>
    </source>
</evidence>
<dbReference type="InterPro" id="IPR003593">
    <property type="entry name" value="AAA+_ATPase"/>
</dbReference>
<evidence type="ECO:0000259" key="9">
    <source>
        <dbReference type="PROSITE" id="PS50893"/>
    </source>
</evidence>
<dbReference type="GO" id="GO:0005524">
    <property type="term" value="F:ATP binding"/>
    <property type="evidence" value="ECO:0007669"/>
    <property type="project" value="UniProtKB-KW"/>
</dbReference>
<protein>
    <submittedName>
        <fullName evidence="10">ABC transporter ATP-binding protein</fullName>
    </submittedName>
</protein>
<dbReference type="Gene3D" id="3.40.50.300">
    <property type="entry name" value="P-loop containing nucleotide triphosphate hydrolases"/>
    <property type="match status" value="1"/>
</dbReference>
<dbReference type="FunFam" id="3.40.50.300:FF:000224">
    <property type="entry name" value="Energy-coupling factor transporter ATP-binding protein EcfA"/>
    <property type="match status" value="1"/>
</dbReference>
<sequence length="248" mass="28521">MDRSKILFKLVDVSFYYVPERVALNSVSIEVKEGESIGILGPNGSGKSTLLKILDGLLFPQRGKIFFEGKELTEKNFEDPSFNRYFRRKVVLLFQNVDAMLFSPTVRDELAFGLFQIGYSDSEIENKIMECSRKFRIEKLLNRSPFQLSEGEKKKVALASLLIIDPDVILLDEPTNELDPRSVRELLSYIKELRTAGKTIVTATHDLQMVNGFFDRIFVMNEEKKIVKVGDYETIFSDREFLKEVNLI</sequence>
<evidence type="ECO:0000256" key="2">
    <source>
        <dbReference type="ARBA" id="ARBA00005417"/>
    </source>
</evidence>
<keyword evidence="6 10" id="KW-0067">ATP-binding</keyword>
<dbReference type="GO" id="GO:0042626">
    <property type="term" value="F:ATPase-coupled transmembrane transporter activity"/>
    <property type="evidence" value="ECO:0007669"/>
    <property type="project" value="TreeGrafter"/>
</dbReference>